<feature type="compositionally biased region" description="Basic residues" evidence="13">
    <location>
        <begin position="533"/>
        <end position="543"/>
    </location>
</feature>
<dbReference type="InterPro" id="IPR036742">
    <property type="entry name" value="ATP_synth_F1_esu_sf_mt"/>
</dbReference>
<dbReference type="Pfam" id="PF00675">
    <property type="entry name" value="Peptidase_M16"/>
    <property type="match status" value="1"/>
</dbReference>
<dbReference type="InterPro" id="IPR007863">
    <property type="entry name" value="Peptidase_M16_C"/>
</dbReference>
<dbReference type="InterPro" id="IPR011249">
    <property type="entry name" value="Metalloenz_LuxS/M16"/>
</dbReference>
<proteinExistence type="inferred from homology"/>
<evidence type="ECO:0000259" key="15">
    <source>
        <dbReference type="Pfam" id="PF05193"/>
    </source>
</evidence>
<dbReference type="InterPro" id="IPR050361">
    <property type="entry name" value="MPP/UQCRC_Complex"/>
</dbReference>
<dbReference type="InterPro" id="IPR011765">
    <property type="entry name" value="Pept_M16_N"/>
</dbReference>
<comment type="similarity">
    <text evidence="2">Belongs to the eukaryotic ATPase epsilon family.</text>
</comment>
<reference evidence="16" key="1">
    <citation type="journal article" date="2023" name="Mol. Phylogenet. Evol.">
        <title>Genome-scale phylogeny and comparative genomics of the fungal order Sordariales.</title>
        <authorList>
            <person name="Hensen N."/>
            <person name="Bonometti L."/>
            <person name="Westerberg I."/>
            <person name="Brannstrom I.O."/>
            <person name="Guillou S."/>
            <person name="Cros-Aarteil S."/>
            <person name="Calhoun S."/>
            <person name="Haridas S."/>
            <person name="Kuo A."/>
            <person name="Mondo S."/>
            <person name="Pangilinan J."/>
            <person name="Riley R."/>
            <person name="LaButti K."/>
            <person name="Andreopoulos B."/>
            <person name="Lipzen A."/>
            <person name="Chen C."/>
            <person name="Yan M."/>
            <person name="Daum C."/>
            <person name="Ng V."/>
            <person name="Clum A."/>
            <person name="Steindorff A."/>
            <person name="Ohm R.A."/>
            <person name="Martin F."/>
            <person name="Silar P."/>
            <person name="Natvig D.O."/>
            <person name="Lalanne C."/>
            <person name="Gautier V."/>
            <person name="Ament-Velasquez S.L."/>
            <person name="Kruys A."/>
            <person name="Hutchinson M.I."/>
            <person name="Powell A.J."/>
            <person name="Barry K."/>
            <person name="Miller A.N."/>
            <person name="Grigoriev I.V."/>
            <person name="Debuchy R."/>
            <person name="Gladieux P."/>
            <person name="Hiltunen Thoren M."/>
            <person name="Johannesson H."/>
        </authorList>
    </citation>
    <scope>NUCLEOTIDE SEQUENCE</scope>
    <source>
        <strain evidence="16">CBS 103.79</strain>
    </source>
</reference>
<evidence type="ECO:0000256" key="10">
    <source>
        <dbReference type="ARBA" id="ARBA00038146"/>
    </source>
</evidence>
<feature type="region of interest" description="Disordered" evidence="13">
    <location>
        <begin position="529"/>
        <end position="551"/>
    </location>
</feature>
<dbReference type="FunFam" id="3.30.830.10:FF:000021">
    <property type="entry name" value="Cytochrome b-c1 complex subunit 2"/>
    <property type="match status" value="1"/>
</dbReference>
<dbReference type="Gene3D" id="3.30.830.10">
    <property type="entry name" value="Metalloenzyme, LuxS/M16 peptidase-like"/>
    <property type="match status" value="2"/>
</dbReference>
<dbReference type="CDD" id="cd12153">
    <property type="entry name" value="F1-ATPase_epsilon"/>
    <property type="match status" value="1"/>
</dbReference>
<keyword evidence="5" id="KW-0999">Mitochondrion inner membrane</keyword>
<keyword evidence="17" id="KW-1185">Reference proteome</keyword>
<evidence type="ECO:0000256" key="13">
    <source>
        <dbReference type="SAM" id="MobiDB-lite"/>
    </source>
</evidence>
<dbReference type="GO" id="GO:0046933">
    <property type="term" value="F:proton-transporting ATP synthase activity, rotational mechanism"/>
    <property type="evidence" value="ECO:0007669"/>
    <property type="project" value="InterPro"/>
</dbReference>
<evidence type="ECO:0000256" key="12">
    <source>
        <dbReference type="ARBA" id="ARBA00041372"/>
    </source>
</evidence>
<dbReference type="SUPFAM" id="SSF63411">
    <property type="entry name" value="LuxS/MPP-like metallohydrolase"/>
    <property type="match status" value="2"/>
</dbReference>
<comment type="caution">
    <text evidence="16">The sequence shown here is derived from an EMBL/GenBank/DDBJ whole genome shotgun (WGS) entry which is preliminary data.</text>
</comment>
<evidence type="ECO:0000259" key="14">
    <source>
        <dbReference type="Pfam" id="PF00675"/>
    </source>
</evidence>
<evidence type="ECO:0000313" key="17">
    <source>
        <dbReference type="Proteomes" id="UP001303889"/>
    </source>
</evidence>
<dbReference type="PANTHER" id="PTHR11851:SF209">
    <property type="entry name" value="CYTOCHROME B-C1 COMPLEX SUBUNIT 2, MITOCHONDRIAL"/>
    <property type="match status" value="1"/>
</dbReference>
<evidence type="ECO:0000256" key="7">
    <source>
        <dbReference type="ARBA" id="ARBA00022982"/>
    </source>
</evidence>
<evidence type="ECO:0000256" key="6">
    <source>
        <dbReference type="ARBA" id="ARBA00022946"/>
    </source>
</evidence>
<evidence type="ECO:0000256" key="9">
    <source>
        <dbReference type="ARBA" id="ARBA00023136"/>
    </source>
</evidence>
<keyword evidence="9" id="KW-0472">Membrane</keyword>
<name>A0AAN6MSR1_9PEZI</name>
<comment type="subcellular location">
    <subcellularLocation>
        <location evidence="1">Mitochondrion inner membrane</location>
        <topology evidence="1">Peripheral membrane protein</topology>
        <orientation evidence="1">Matrix side</orientation>
    </subcellularLocation>
</comment>
<dbReference type="Pfam" id="PF05193">
    <property type="entry name" value="Peptidase_M16_C"/>
    <property type="match status" value="1"/>
</dbReference>
<keyword evidence="3" id="KW-0813">Transport</keyword>
<evidence type="ECO:0000256" key="8">
    <source>
        <dbReference type="ARBA" id="ARBA00023128"/>
    </source>
</evidence>
<keyword evidence="4" id="KW-0679">Respiratory chain</keyword>
<evidence type="ECO:0000256" key="2">
    <source>
        <dbReference type="ARBA" id="ARBA00009502"/>
    </source>
</evidence>
<feature type="domain" description="Peptidase M16 C-terminal" evidence="15">
    <location>
        <begin position="201"/>
        <end position="370"/>
    </location>
</feature>
<evidence type="ECO:0000256" key="5">
    <source>
        <dbReference type="ARBA" id="ARBA00022792"/>
    </source>
</evidence>
<evidence type="ECO:0000256" key="4">
    <source>
        <dbReference type="ARBA" id="ARBA00022660"/>
    </source>
</evidence>
<reference evidence="16" key="2">
    <citation type="submission" date="2023-05" db="EMBL/GenBank/DDBJ databases">
        <authorList>
            <consortium name="Lawrence Berkeley National Laboratory"/>
            <person name="Steindorff A."/>
            <person name="Hensen N."/>
            <person name="Bonometti L."/>
            <person name="Westerberg I."/>
            <person name="Brannstrom I.O."/>
            <person name="Guillou S."/>
            <person name="Cros-Aarteil S."/>
            <person name="Calhoun S."/>
            <person name="Haridas S."/>
            <person name="Kuo A."/>
            <person name="Mondo S."/>
            <person name="Pangilinan J."/>
            <person name="Riley R."/>
            <person name="Labutti K."/>
            <person name="Andreopoulos B."/>
            <person name="Lipzen A."/>
            <person name="Chen C."/>
            <person name="Yanf M."/>
            <person name="Daum C."/>
            <person name="Ng V."/>
            <person name="Clum A."/>
            <person name="Ohm R."/>
            <person name="Martin F."/>
            <person name="Silar P."/>
            <person name="Natvig D."/>
            <person name="Lalanne C."/>
            <person name="Gautier V."/>
            <person name="Ament-Velasquez S.L."/>
            <person name="Kruys A."/>
            <person name="Hutchinson M.I."/>
            <person name="Powell A.J."/>
            <person name="Barry K."/>
            <person name="Miller A.N."/>
            <person name="Grigoriev I.V."/>
            <person name="Debuchy R."/>
            <person name="Gladieux P."/>
            <person name="Thoren M.H."/>
            <person name="Johannesson H."/>
        </authorList>
    </citation>
    <scope>NUCLEOTIDE SEQUENCE</scope>
    <source>
        <strain evidence="16">CBS 103.79</strain>
    </source>
</reference>
<dbReference type="GO" id="GO:0045259">
    <property type="term" value="C:proton-transporting ATP synthase complex"/>
    <property type="evidence" value="ECO:0007669"/>
    <property type="project" value="InterPro"/>
</dbReference>
<keyword evidence="8" id="KW-0496">Mitochondrion</keyword>
<dbReference type="EMBL" id="MU855326">
    <property type="protein sequence ID" value="KAK3906466.1"/>
    <property type="molecule type" value="Genomic_DNA"/>
</dbReference>
<protein>
    <recommendedName>
        <fullName evidence="11">Cytochrome b-c1 complex subunit 2, mitochondrial</fullName>
    </recommendedName>
    <alternativeName>
        <fullName evidence="12">Core protein II</fullName>
    </alternativeName>
</protein>
<sequence>MICRPALTRGSQLALRSQGAAKLAQRGFASAAATAASYESADINSVKVASRDDGGPTTRLAIVAKAGTRYEPLPGLSVGLEEYAFKNTVKRSALRINREVELLGGQLASYHTRESLVLQASFLRQDLPYFTELLAEVIAGTKYTTHEFHEEVESIIHAKQAQVDAAAVALDAAHAAAFHTGLGAPLYPTPNTPISSYLNEHSVADFADAAYSKATIAVVADGASQAGLSKWIEPFFKDVPATPASALSALSSKYYGGEHRIAKTGSNSVVVAFPGASLGANQPETAVLVGLLGGQPTIKWSPGFSLLANATVPGATAYATNYAYSDAGLLAIQISGSAGAVRKGAEASVKALKSIAEGGVSQENLVKAIARAKFNLLSGGDGNSTGLVQAGSNLIHGIAPLKVAEAVKALEGVNAEKLKAAAKTLLEGKASVAAVGDLHVLPFAEELGLKPSAVVYSRLAHPHCAYSSDPRPTHFPMSVTKREAREIAERSSWGFGGWACASRDAKLAGGASRLREPFLARNGARIPAERQRNQRRRKRRAGKSRTDRKLTQASLATRCSYNRYLAVAARVVRRSLKEEHRLVAERRGQQELRFAKWTGGKQGEVKNLAEANAEAAVESAATGGTA</sequence>
<evidence type="ECO:0000313" key="16">
    <source>
        <dbReference type="EMBL" id="KAK3906466.1"/>
    </source>
</evidence>
<dbReference type="GO" id="GO:0046872">
    <property type="term" value="F:metal ion binding"/>
    <property type="evidence" value="ECO:0007669"/>
    <property type="project" value="InterPro"/>
</dbReference>
<dbReference type="Gene3D" id="1.10.1620.20">
    <property type="entry name" value="ATP synthase, F1 complex, epsilon subunit superfamily, mitochondrial"/>
    <property type="match status" value="1"/>
</dbReference>
<accession>A0AAN6MSR1</accession>
<dbReference type="Proteomes" id="UP001303889">
    <property type="component" value="Unassembled WGS sequence"/>
</dbReference>
<keyword evidence="6" id="KW-0809">Transit peptide</keyword>
<comment type="similarity">
    <text evidence="10">Belongs to the peptidase M16 family. UQCRC2/QCR2 subfamily.</text>
</comment>
<evidence type="ECO:0000256" key="1">
    <source>
        <dbReference type="ARBA" id="ARBA00004443"/>
    </source>
</evidence>
<gene>
    <name evidence="16" type="ORF">C8A05DRAFT_40738</name>
</gene>
<dbReference type="GO" id="GO:0005743">
    <property type="term" value="C:mitochondrial inner membrane"/>
    <property type="evidence" value="ECO:0007669"/>
    <property type="project" value="UniProtKB-SubCell"/>
</dbReference>
<keyword evidence="7" id="KW-0249">Electron transport</keyword>
<evidence type="ECO:0000256" key="3">
    <source>
        <dbReference type="ARBA" id="ARBA00022448"/>
    </source>
</evidence>
<dbReference type="SUPFAM" id="SSF48690">
    <property type="entry name" value="Epsilon subunit of mitochondrial F1F0-ATP synthase"/>
    <property type="match status" value="1"/>
</dbReference>
<organism evidence="16 17">
    <name type="scientific">Staphylotrichum tortipilum</name>
    <dbReference type="NCBI Taxonomy" id="2831512"/>
    <lineage>
        <taxon>Eukaryota</taxon>
        <taxon>Fungi</taxon>
        <taxon>Dikarya</taxon>
        <taxon>Ascomycota</taxon>
        <taxon>Pezizomycotina</taxon>
        <taxon>Sordariomycetes</taxon>
        <taxon>Sordariomycetidae</taxon>
        <taxon>Sordariales</taxon>
        <taxon>Chaetomiaceae</taxon>
        <taxon>Staphylotrichum</taxon>
    </lineage>
</organism>
<feature type="domain" description="Peptidase M16 N-terminal" evidence="14">
    <location>
        <begin position="47"/>
        <end position="187"/>
    </location>
</feature>
<evidence type="ECO:0000256" key="11">
    <source>
        <dbReference type="ARBA" id="ARBA00040751"/>
    </source>
</evidence>
<dbReference type="Pfam" id="PF04627">
    <property type="entry name" value="ATP-synt_Eps"/>
    <property type="match status" value="1"/>
</dbReference>
<dbReference type="InterPro" id="IPR006721">
    <property type="entry name" value="ATP_synth_F1_esu_mt"/>
</dbReference>
<dbReference type="AlphaFoldDB" id="A0AAN6MSR1"/>
<dbReference type="PANTHER" id="PTHR11851">
    <property type="entry name" value="METALLOPROTEASE"/>
    <property type="match status" value="1"/>
</dbReference>